<dbReference type="AlphaFoldDB" id="A0A1F5S5M3"/>
<evidence type="ECO:0008006" key="4">
    <source>
        <dbReference type="Google" id="ProtNLM"/>
    </source>
</evidence>
<protein>
    <recommendedName>
        <fullName evidence="4">Bacterial Ig-like domain-containing protein</fullName>
    </recommendedName>
</protein>
<name>A0A1F5S5M3_9BACT</name>
<feature type="region of interest" description="Disordered" evidence="1">
    <location>
        <begin position="223"/>
        <end position="248"/>
    </location>
</feature>
<dbReference type="EMBL" id="MFFS01000044">
    <property type="protein sequence ID" value="OGF21994.1"/>
    <property type="molecule type" value="Genomic_DNA"/>
</dbReference>
<organism evidence="2 3">
    <name type="scientific">Candidatus Falkowbacteria bacterium RBG_13_39_14</name>
    <dbReference type="NCBI Taxonomy" id="1797985"/>
    <lineage>
        <taxon>Bacteria</taxon>
        <taxon>Candidatus Falkowiibacteriota</taxon>
    </lineage>
</organism>
<sequence>MPFLNRKKNAYILLLSVAILAGIKSYSYITSKTNLESIEITNPAPQSTVNGVVRIAAKIFGKAENVKFTFTDNNGEIVKEAKGYFEVEDNEWVYYLNSLDIESGTYSVIAAALSKEGEKNNSISINIANDADSISFAKEMRERNEEKKEFDKESDSLKSQTPIESLAVPELQLPEISEEPPKEENHPEKLAEAVVTALTNLYDEINNNLSTSTNQGQVAGAFQENKKTRKQENNGASDELSEVNPPSSRILLDYGEASNKAKKQENNEAIQQFSNITIEQYNNDEIPPTSNVDAEDKKPNDLNEPTEFNWFNYKIKIIKIENHETLKLPYTLSASCNNPLDSLEFILDNLETPQIDYSFKASNNYGYYTYWTYKLGSEDIESGDYLLYAKGTIDWHSYESPMIIVRVE</sequence>
<gene>
    <name evidence="2" type="ORF">A2Y83_03210</name>
</gene>
<feature type="compositionally biased region" description="Polar residues" evidence="1">
    <location>
        <begin position="278"/>
        <end position="292"/>
    </location>
</feature>
<accession>A0A1F5S5M3</accession>
<evidence type="ECO:0000313" key="2">
    <source>
        <dbReference type="EMBL" id="OGF21994.1"/>
    </source>
</evidence>
<comment type="caution">
    <text evidence="2">The sequence shown here is derived from an EMBL/GenBank/DDBJ whole genome shotgun (WGS) entry which is preliminary data.</text>
</comment>
<proteinExistence type="predicted"/>
<feature type="region of interest" description="Disordered" evidence="1">
    <location>
        <begin position="278"/>
        <end position="300"/>
    </location>
</feature>
<feature type="compositionally biased region" description="Basic and acidic residues" evidence="1">
    <location>
        <begin position="179"/>
        <end position="188"/>
    </location>
</feature>
<dbReference type="Proteomes" id="UP000178323">
    <property type="component" value="Unassembled WGS sequence"/>
</dbReference>
<feature type="compositionally biased region" description="Basic and acidic residues" evidence="1">
    <location>
        <begin position="141"/>
        <end position="156"/>
    </location>
</feature>
<evidence type="ECO:0000256" key="1">
    <source>
        <dbReference type="SAM" id="MobiDB-lite"/>
    </source>
</evidence>
<reference evidence="2 3" key="1">
    <citation type="journal article" date="2016" name="Nat. Commun.">
        <title>Thousands of microbial genomes shed light on interconnected biogeochemical processes in an aquifer system.</title>
        <authorList>
            <person name="Anantharaman K."/>
            <person name="Brown C.T."/>
            <person name="Hug L.A."/>
            <person name="Sharon I."/>
            <person name="Castelle C.J."/>
            <person name="Probst A.J."/>
            <person name="Thomas B.C."/>
            <person name="Singh A."/>
            <person name="Wilkins M.J."/>
            <person name="Karaoz U."/>
            <person name="Brodie E.L."/>
            <person name="Williams K.H."/>
            <person name="Hubbard S.S."/>
            <person name="Banfield J.F."/>
        </authorList>
    </citation>
    <scope>NUCLEOTIDE SEQUENCE [LARGE SCALE GENOMIC DNA]</scope>
</reference>
<evidence type="ECO:0000313" key="3">
    <source>
        <dbReference type="Proteomes" id="UP000178323"/>
    </source>
</evidence>
<feature type="region of interest" description="Disordered" evidence="1">
    <location>
        <begin position="141"/>
        <end position="188"/>
    </location>
</feature>